<comment type="caution">
    <text evidence="3">The sequence shown here is derived from an EMBL/GenBank/DDBJ whole genome shotgun (WGS) entry which is preliminary data.</text>
</comment>
<dbReference type="AlphaFoldDB" id="A0A2P4S9N3"/>
<comment type="similarity">
    <text evidence="1">Belongs to the histone H3 family.</text>
</comment>
<dbReference type="EMBL" id="PPHD01077413">
    <property type="protein sequence ID" value="POI20832.1"/>
    <property type="molecule type" value="Genomic_DNA"/>
</dbReference>
<dbReference type="GO" id="GO:0046982">
    <property type="term" value="F:protein heterodimerization activity"/>
    <property type="evidence" value="ECO:0007669"/>
    <property type="project" value="InterPro"/>
</dbReference>
<dbReference type="GO" id="GO:0030527">
    <property type="term" value="F:structural constituent of chromatin"/>
    <property type="evidence" value="ECO:0007669"/>
    <property type="project" value="InterPro"/>
</dbReference>
<accession>A0A2P4S9N3</accession>
<feature type="compositionally biased region" description="Basic residues" evidence="2">
    <location>
        <begin position="1"/>
        <end position="14"/>
    </location>
</feature>
<feature type="compositionally biased region" description="Pro residues" evidence="2">
    <location>
        <begin position="15"/>
        <end position="29"/>
    </location>
</feature>
<evidence type="ECO:0000313" key="3">
    <source>
        <dbReference type="EMBL" id="POI20832.1"/>
    </source>
</evidence>
<dbReference type="PANTHER" id="PTHR45810:SF1">
    <property type="entry name" value="HISTONE H3-LIKE CENTROMERIC PROTEIN A"/>
    <property type="match status" value="1"/>
</dbReference>
<dbReference type="Proteomes" id="UP000237246">
    <property type="component" value="Unassembled WGS sequence"/>
</dbReference>
<dbReference type="GO" id="GO:0000786">
    <property type="term" value="C:nucleosome"/>
    <property type="evidence" value="ECO:0007669"/>
    <property type="project" value="InterPro"/>
</dbReference>
<dbReference type="Gene3D" id="1.10.20.10">
    <property type="entry name" value="Histone, subunit A"/>
    <property type="match status" value="1"/>
</dbReference>
<evidence type="ECO:0000256" key="1">
    <source>
        <dbReference type="ARBA" id="ARBA00010343"/>
    </source>
</evidence>
<dbReference type="SUPFAM" id="SSF47113">
    <property type="entry name" value="Histone-fold"/>
    <property type="match status" value="1"/>
</dbReference>
<name>A0A2P4S9N3_BAMTH</name>
<reference evidence="3 4" key="1">
    <citation type="submission" date="2018-01" db="EMBL/GenBank/DDBJ databases">
        <title>Comparison of the Chinese Bamboo Partridge and Red Junglefowl genome sequences highlights the importance of demography in genome evolution.</title>
        <authorList>
            <person name="Tiley G.P."/>
            <person name="Kimball R.T."/>
            <person name="Braun E.L."/>
            <person name="Burleigh J.G."/>
        </authorList>
    </citation>
    <scope>NUCLEOTIDE SEQUENCE [LARGE SCALE GENOMIC DNA]</scope>
    <source>
        <strain evidence="3">RTK389</strain>
        <tissue evidence="3">Blood</tissue>
    </source>
</reference>
<feature type="region of interest" description="Disordered" evidence="2">
    <location>
        <begin position="1"/>
        <end position="37"/>
    </location>
</feature>
<dbReference type="OrthoDB" id="842664at2759"/>
<evidence type="ECO:0000256" key="2">
    <source>
        <dbReference type="SAM" id="MobiDB-lite"/>
    </source>
</evidence>
<sequence>MPRPKPRSPRRRGRPPPAAPPPPPPPPARPRARRYRPGQRALREIRRYQSSTALLLRRQPFARVVTGLTLPNPP</sequence>
<keyword evidence="4" id="KW-1185">Reference proteome</keyword>
<proteinExistence type="inferred from homology"/>
<dbReference type="InterPro" id="IPR000164">
    <property type="entry name" value="Histone_H3/CENP-A"/>
</dbReference>
<gene>
    <name evidence="3" type="ORF">CIB84_015421</name>
</gene>
<feature type="non-terminal residue" evidence="3">
    <location>
        <position position="74"/>
    </location>
</feature>
<evidence type="ECO:0000313" key="4">
    <source>
        <dbReference type="Proteomes" id="UP000237246"/>
    </source>
</evidence>
<dbReference type="PRINTS" id="PR00622">
    <property type="entry name" value="HISTONEH3"/>
</dbReference>
<organism evidence="3 4">
    <name type="scientific">Bambusicola thoracicus</name>
    <name type="common">Chinese bamboo-partridge</name>
    <name type="synonym">Perdix thoracica</name>
    <dbReference type="NCBI Taxonomy" id="9083"/>
    <lineage>
        <taxon>Eukaryota</taxon>
        <taxon>Metazoa</taxon>
        <taxon>Chordata</taxon>
        <taxon>Craniata</taxon>
        <taxon>Vertebrata</taxon>
        <taxon>Euteleostomi</taxon>
        <taxon>Archelosauria</taxon>
        <taxon>Archosauria</taxon>
        <taxon>Dinosauria</taxon>
        <taxon>Saurischia</taxon>
        <taxon>Theropoda</taxon>
        <taxon>Coelurosauria</taxon>
        <taxon>Aves</taxon>
        <taxon>Neognathae</taxon>
        <taxon>Galloanserae</taxon>
        <taxon>Galliformes</taxon>
        <taxon>Phasianidae</taxon>
        <taxon>Perdicinae</taxon>
        <taxon>Bambusicola</taxon>
    </lineage>
</organism>
<dbReference type="PANTHER" id="PTHR45810">
    <property type="entry name" value="HISTONE H3.2"/>
    <property type="match status" value="1"/>
</dbReference>
<dbReference type="InterPro" id="IPR009072">
    <property type="entry name" value="Histone-fold"/>
</dbReference>
<dbReference type="GO" id="GO:0003677">
    <property type="term" value="F:DNA binding"/>
    <property type="evidence" value="ECO:0007669"/>
    <property type="project" value="InterPro"/>
</dbReference>
<protein>
    <submittedName>
        <fullName evidence="3">Uncharacterized protein</fullName>
    </submittedName>
</protein>